<dbReference type="STRING" id="1006576.DTL3_0082"/>
<accession>A0A0C7NHG5</accession>
<sequence>MKPVQKPLKDATFMSTIRWKLVNALMCDYTYGYITKSKRVSLGLEKTHYNDAFCIAGGINQQRIEPIYFEQIRRNNRSLEKFYDAKYVDIRDKSIKTGQELFCGRRTRNKNLNEENLHKYRGAKKSKGRRNIRKQRYAYQPKDIVIFESKKYSVQGVQNKGKYIKLMEMSKPVKTDLVKPYMFRKGFGMFYNCNSSPTYRSGSLLAGK</sequence>
<dbReference type="AlphaFoldDB" id="A0A0C7NHG5"/>
<proteinExistence type="predicted"/>
<name>A0A0C7NHG5_DEFTU</name>
<dbReference type="KEGG" id="dtn:DTL3_0082"/>
<protein>
    <recommendedName>
        <fullName evidence="3">HNH endonuclease</fullName>
    </recommendedName>
</protein>
<evidence type="ECO:0000313" key="2">
    <source>
        <dbReference type="Proteomes" id="UP000032809"/>
    </source>
</evidence>
<dbReference type="EMBL" id="LN824141">
    <property type="protein sequence ID" value="CEP77416.1"/>
    <property type="molecule type" value="Genomic_DNA"/>
</dbReference>
<reference evidence="2" key="1">
    <citation type="submission" date="2014-11" db="EMBL/GenBank/DDBJ databases">
        <authorList>
            <person name="Wibberg D."/>
        </authorList>
    </citation>
    <scope>NUCLEOTIDE SEQUENCE [LARGE SCALE GENOMIC DNA]</scope>
    <source>
        <strain evidence="2">L3</strain>
    </source>
</reference>
<dbReference type="RefSeq" id="WP_144403445.1">
    <property type="nucleotide sequence ID" value="NZ_LN824141.1"/>
</dbReference>
<gene>
    <name evidence="1" type="ORF">DTL3_0082</name>
</gene>
<dbReference type="Proteomes" id="UP000032809">
    <property type="component" value="Chromosome I"/>
</dbReference>
<evidence type="ECO:0000313" key="1">
    <source>
        <dbReference type="EMBL" id="CEP77416.1"/>
    </source>
</evidence>
<evidence type="ECO:0008006" key="3">
    <source>
        <dbReference type="Google" id="ProtNLM"/>
    </source>
</evidence>
<dbReference type="HOGENOM" id="CLU_1452218_0_0_0"/>
<dbReference type="OrthoDB" id="161705at2"/>
<organism evidence="1 2">
    <name type="scientific">Defluviitoga tunisiensis</name>
    <dbReference type="NCBI Taxonomy" id="1006576"/>
    <lineage>
        <taxon>Bacteria</taxon>
        <taxon>Thermotogati</taxon>
        <taxon>Thermotogota</taxon>
        <taxon>Thermotogae</taxon>
        <taxon>Petrotogales</taxon>
        <taxon>Petrotogaceae</taxon>
        <taxon>Defluviitoga</taxon>
    </lineage>
</organism>
<keyword evidence="2" id="KW-1185">Reference proteome</keyword>